<dbReference type="RefSeq" id="WP_237157860.1">
    <property type="nucleotide sequence ID" value="NZ_CP014782.1"/>
</dbReference>
<evidence type="ECO:0000313" key="2">
    <source>
        <dbReference type="Proteomes" id="UP000189545"/>
    </source>
</evidence>
<reference evidence="1 2" key="1">
    <citation type="submission" date="2016-03" db="EMBL/GenBank/DDBJ databases">
        <title>Complete genome sequence of Shewanella psychrophila WP2, a deep sea bacterium isolated from west Pacific sediment.</title>
        <authorList>
            <person name="Xu G."/>
            <person name="Jian H."/>
        </authorList>
    </citation>
    <scope>NUCLEOTIDE SEQUENCE [LARGE SCALE GENOMIC DNA]</scope>
    <source>
        <strain evidence="1 2">WP2</strain>
    </source>
</reference>
<accession>A0A1S6HSS9</accession>
<keyword evidence="2" id="KW-1185">Reference proteome</keyword>
<organism evidence="1 2">
    <name type="scientific">Shewanella psychrophila</name>
    <dbReference type="NCBI Taxonomy" id="225848"/>
    <lineage>
        <taxon>Bacteria</taxon>
        <taxon>Pseudomonadati</taxon>
        <taxon>Pseudomonadota</taxon>
        <taxon>Gammaproteobacteria</taxon>
        <taxon>Alteromonadales</taxon>
        <taxon>Shewanellaceae</taxon>
        <taxon>Shewanella</taxon>
    </lineage>
</organism>
<gene>
    <name evidence="1" type="ORF">Sps_03378</name>
</gene>
<proteinExistence type="predicted"/>
<protein>
    <recommendedName>
        <fullName evidence="3">Outer membrane protein beta-barrel domain</fullName>
    </recommendedName>
</protein>
<dbReference type="Proteomes" id="UP000189545">
    <property type="component" value="Chromosome"/>
</dbReference>
<evidence type="ECO:0008006" key="3">
    <source>
        <dbReference type="Google" id="ProtNLM"/>
    </source>
</evidence>
<dbReference type="STRING" id="225848.Sps_03378"/>
<dbReference type="AlphaFoldDB" id="A0A1S6HSS9"/>
<dbReference type="EMBL" id="CP014782">
    <property type="protein sequence ID" value="AQS38508.1"/>
    <property type="molecule type" value="Genomic_DNA"/>
</dbReference>
<evidence type="ECO:0000313" key="1">
    <source>
        <dbReference type="EMBL" id="AQS38508.1"/>
    </source>
</evidence>
<name>A0A1S6HSS9_9GAMM</name>
<sequence length="60" mass="6652">MEADDSLDNLEHGALLSLNKHLSDNVKIGVGYNFSSFEDDLVHEDDYDAQGVFINLIGKI</sequence>
<dbReference type="KEGG" id="spsw:Sps_03378"/>